<dbReference type="InterPro" id="IPR045605">
    <property type="entry name" value="KshA-like_C"/>
</dbReference>
<feature type="transmembrane region" description="Helical" evidence="17">
    <location>
        <begin position="6"/>
        <end position="23"/>
    </location>
</feature>
<evidence type="ECO:0000256" key="15">
    <source>
        <dbReference type="ARBA" id="ARBA00047853"/>
    </source>
</evidence>
<keyword evidence="5" id="KW-0001">2Fe-2S</keyword>
<dbReference type="AlphaFoldDB" id="A0AAV2NH43"/>
<feature type="domain" description="Rieske" evidence="18">
    <location>
        <begin position="64"/>
        <end position="167"/>
    </location>
</feature>
<name>A0AAV2NH43_9HYME</name>
<dbReference type="Pfam" id="PF19298">
    <property type="entry name" value="KshA_C"/>
    <property type="match status" value="1"/>
</dbReference>
<comment type="catalytic activity">
    <reaction evidence="15">
        <text>cholesterol + NADH + O2 + H(+) = 7-dehydrocholesterol + NAD(+) + 2 H2O</text>
        <dbReference type="Rhea" id="RHEA:51644"/>
        <dbReference type="ChEBI" id="CHEBI:15377"/>
        <dbReference type="ChEBI" id="CHEBI:15378"/>
        <dbReference type="ChEBI" id="CHEBI:15379"/>
        <dbReference type="ChEBI" id="CHEBI:16113"/>
        <dbReference type="ChEBI" id="CHEBI:17759"/>
        <dbReference type="ChEBI" id="CHEBI:57540"/>
        <dbReference type="ChEBI" id="CHEBI:57945"/>
        <dbReference type="EC" id="1.14.19.21"/>
    </reaction>
    <physiologicalReaction direction="left-to-right" evidence="15">
        <dbReference type="Rhea" id="RHEA:51645"/>
    </physiologicalReaction>
</comment>
<evidence type="ECO:0000256" key="6">
    <source>
        <dbReference type="ARBA" id="ARBA00022723"/>
    </source>
</evidence>
<dbReference type="PANTHER" id="PTHR21266:SF32">
    <property type="entry name" value="CHOLESTEROL 7-DESATURASE NVD"/>
    <property type="match status" value="1"/>
</dbReference>
<dbReference type="SUPFAM" id="SSF55961">
    <property type="entry name" value="Bet v1-like"/>
    <property type="match status" value="1"/>
</dbReference>
<evidence type="ECO:0000256" key="13">
    <source>
        <dbReference type="ARBA" id="ARBA00025729"/>
    </source>
</evidence>
<evidence type="ECO:0000259" key="18">
    <source>
        <dbReference type="PROSITE" id="PS51296"/>
    </source>
</evidence>
<evidence type="ECO:0000256" key="16">
    <source>
        <dbReference type="ARBA" id="ARBA00049548"/>
    </source>
</evidence>
<dbReference type="PROSITE" id="PS51296">
    <property type="entry name" value="RIESKE"/>
    <property type="match status" value="1"/>
</dbReference>
<evidence type="ECO:0000256" key="12">
    <source>
        <dbReference type="ARBA" id="ARBA00025712"/>
    </source>
</evidence>
<evidence type="ECO:0000256" key="14">
    <source>
        <dbReference type="ARBA" id="ARBA00026095"/>
    </source>
</evidence>
<comment type="catalytic activity">
    <reaction evidence="16">
        <text>cholesterol + NADPH + O2 + H(+) = 7-dehydrocholesterol + NADP(+) + 2 H2O</text>
        <dbReference type="Rhea" id="RHEA:45024"/>
        <dbReference type="ChEBI" id="CHEBI:15377"/>
        <dbReference type="ChEBI" id="CHEBI:15378"/>
        <dbReference type="ChEBI" id="CHEBI:15379"/>
        <dbReference type="ChEBI" id="CHEBI:16113"/>
        <dbReference type="ChEBI" id="CHEBI:17759"/>
        <dbReference type="ChEBI" id="CHEBI:57783"/>
        <dbReference type="ChEBI" id="CHEBI:58349"/>
        <dbReference type="EC" id="1.14.19.21"/>
    </reaction>
    <physiologicalReaction direction="left-to-right" evidence="16">
        <dbReference type="Rhea" id="RHEA:45025"/>
    </physiologicalReaction>
</comment>
<dbReference type="Gene3D" id="3.90.380.10">
    <property type="entry name" value="Naphthalene 1,2-dioxygenase Alpha Subunit, Chain A, domain 1"/>
    <property type="match status" value="1"/>
</dbReference>
<sequence length="445" mass="51256">MLEWYIGIAATLLVLLIYFAYFFKFNWVQDMRNESGTRTNGGVYARSKNRKVGKLPPIYPNGWFALLESSQIKKGQVKHVSALGENFAVFRTERGVVNILDAYCPHLGANMGEGGRVKGDCLECPFHSWTFRGEDGRCDNIPYTEKVPVIARVKTWKCREVNHIIFVWYHAESAEPDWQPQPHTHISSGTWRYQGRNEFFISCHVQEIAENGADIAHLSAVHGPVMFLSGVPWLAQHSWITNVPWRPHCSYSETDVDKETDAVAKKAEVRVKVNGELTDYPIAGNGDEKNRHHFTVAENEGIGRREKHKAGLQMRHSLTLLERFTMLVIDVRVEQIGPGYVELSIDTSFGPMCILQTVTPIEPMLQRVTHQIFSPPLLAPYANLIFLGECVMFERDIVIWNHKRFERQPMLVSEERAIREYRRWYSQFYSDHSPTYQTAVENLQW</sequence>
<dbReference type="GO" id="GO:0016020">
    <property type="term" value="C:membrane"/>
    <property type="evidence" value="ECO:0007669"/>
    <property type="project" value="UniProtKB-SubCell"/>
</dbReference>
<dbReference type="InterPro" id="IPR050584">
    <property type="entry name" value="Cholesterol_7-desaturase"/>
</dbReference>
<protein>
    <recommendedName>
        <fullName evidence="14">cholesterol 7-desaturase</fullName>
        <ecNumber evidence="14">1.14.19.21</ecNumber>
    </recommendedName>
</protein>
<evidence type="ECO:0000256" key="17">
    <source>
        <dbReference type="SAM" id="Phobius"/>
    </source>
</evidence>
<proteinExistence type="inferred from homology"/>
<dbReference type="InterPro" id="IPR036922">
    <property type="entry name" value="Rieske_2Fe-2S_sf"/>
</dbReference>
<evidence type="ECO:0000256" key="9">
    <source>
        <dbReference type="ARBA" id="ARBA00023004"/>
    </source>
</evidence>
<comment type="pathway">
    <text evidence="12">Steroid hormone biosynthesis; dafachronic acid biosynthesis.</text>
</comment>
<accession>A0AAV2NH43</accession>
<comment type="similarity">
    <text evidence="13">Belongs to the cholesterol 7-desaturase family.</text>
</comment>
<dbReference type="GO" id="GO:0170056">
    <property type="term" value="F:cholesterol 7-desaturase [NAD(P)H] activity"/>
    <property type="evidence" value="ECO:0007669"/>
    <property type="project" value="UniProtKB-EC"/>
</dbReference>
<reference evidence="19" key="1">
    <citation type="submission" date="2024-04" db="EMBL/GenBank/DDBJ databases">
        <authorList>
            <consortium name="Molecular Ecology Group"/>
        </authorList>
    </citation>
    <scope>NUCLEOTIDE SEQUENCE</scope>
</reference>
<evidence type="ECO:0000256" key="10">
    <source>
        <dbReference type="ARBA" id="ARBA00023014"/>
    </source>
</evidence>
<evidence type="ECO:0000313" key="20">
    <source>
        <dbReference type="Proteomes" id="UP001497644"/>
    </source>
</evidence>
<dbReference type="GO" id="GO:0051537">
    <property type="term" value="F:2 iron, 2 sulfur cluster binding"/>
    <property type="evidence" value="ECO:0007669"/>
    <property type="project" value="UniProtKB-KW"/>
</dbReference>
<keyword evidence="11 17" id="KW-0472">Membrane</keyword>
<comment type="cofactor">
    <cofactor evidence="1">
        <name>Fe cation</name>
        <dbReference type="ChEBI" id="CHEBI:24875"/>
    </cofactor>
</comment>
<evidence type="ECO:0000256" key="1">
    <source>
        <dbReference type="ARBA" id="ARBA00001962"/>
    </source>
</evidence>
<dbReference type="GO" id="GO:0005737">
    <property type="term" value="C:cytoplasm"/>
    <property type="evidence" value="ECO:0007669"/>
    <property type="project" value="TreeGrafter"/>
</dbReference>
<keyword evidence="20" id="KW-1185">Reference proteome</keyword>
<dbReference type="InterPro" id="IPR017941">
    <property type="entry name" value="Rieske_2Fe-2S"/>
</dbReference>
<keyword evidence="6" id="KW-0479">Metal-binding</keyword>
<evidence type="ECO:0000256" key="8">
    <source>
        <dbReference type="ARBA" id="ARBA00023002"/>
    </source>
</evidence>
<evidence type="ECO:0000256" key="3">
    <source>
        <dbReference type="ARBA" id="ARBA00004972"/>
    </source>
</evidence>
<evidence type="ECO:0000256" key="2">
    <source>
        <dbReference type="ARBA" id="ARBA00004370"/>
    </source>
</evidence>
<dbReference type="Gene3D" id="2.102.10.10">
    <property type="entry name" value="Rieske [2Fe-2S] iron-sulphur domain"/>
    <property type="match status" value="1"/>
</dbReference>
<keyword evidence="9" id="KW-0408">Iron</keyword>
<gene>
    <name evidence="19" type="ORF">LPLAT_LOCUS5036</name>
</gene>
<evidence type="ECO:0000256" key="11">
    <source>
        <dbReference type="ARBA" id="ARBA00023136"/>
    </source>
</evidence>
<evidence type="ECO:0000256" key="4">
    <source>
        <dbReference type="ARBA" id="ARBA00022692"/>
    </source>
</evidence>
<dbReference type="EC" id="1.14.19.21" evidence="14"/>
<dbReference type="Proteomes" id="UP001497644">
    <property type="component" value="Chromosome 15"/>
</dbReference>
<dbReference type="EMBL" id="OZ034838">
    <property type="protein sequence ID" value="CAL1679338.1"/>
    <property type="molecule type" value="Genomic_DNA"/>
</dbReference>
<comment type="subcellular location">
    <subcellularLocation>
        <location evidence="2">Membrane</location>
    </subcellularLocation>
</comment>
<organism evidence="19 20">
    <name type="scientific">Lasius platythorax</name>
    <dbReference type="NCBI Taxonomy" id="488582"/>
    <lineage>
        <taxon>Eukaryota</taxon>
        <taxon>Metazoa</taxon>
        <taxon>Ecdysozoa</taxon>
        <taxon>Arthropoda</taxon>
        <taxon>Hexapoda</taxon>
        <taxon>Insecta</taxon>
        <taxon>Pterygota</taxon>
        <taxon>Neoptera</taxon>
        <taxon>Endopterygota</taxon>
        <taxon>Hymenoptera</taxon>
        <taxon>Apocrita</taxon>
        <taxon>Aculeata</taxon>
        <taxon>Formicoidea</taxon>
        <taxon>Formicidae</taxon>
        <taxon>Formicinae</taxon>
        <taxon>Lasius</taxon>
        <taxon>Lasius</taxon>
    </lineage>
</organism>
<evidence type="ECO:0000256" key="5">
    <source>
        <dbReference type="ARBA" id="ARBA00022714"/>
    </source>
</evidence>
<comment type="pathway">
    <text evidence="3">Hormone biosynthesis.</text>
</comment>
<evidence type="ECO:0000256" key="7">
    <source>
        <dbReference type="ARBA" id="ARBA00022989"/>
    </source>
</evidence>
<dbReference type="PANTHER" id="PTHR21266">
    <property type="entry name" value="IRON-SULFUR DOMAIN CONTAINING PROTEIN"/>
    <property type="match status" value="1"/>
</dbReference>
<dbReference type="SUPFAM" id="SSF50022">
    <property type="entry name" value="ISP domain"/>
    <property type="match status" value="1"/>
</dbReference>
<keyword evidence="7 17" id="KW-1133">Transmembrane helix</keyword>
<dbReference type="GO" id="GO:0046872">
    <property type="term" value="F:metal ion binding"/>
    <property type="evidence" value="ECO:0007669"/>
    <property type="project" value="UniProtKB-KW"/>
</dbReference>
<keyword evidence="4 17" id="KW-0812">Transmembrane</keyword>
<dbReference type="Pfam" id="PF00355">
    <property type="entry name" value="Rieske"/>
    <property type="match status" value="1"/>
</dbReference>
<keyword evidence="8" id="KW-0560">Oxidoreductase</keyword>
<evidence type="ECO:0000313" key="19">
    <source>
        <dbReference type="EMBL" id="CAL1679338.1"/>
    </source>
</evidence>
<keyword evidence="10" id="KW-0411">Iron-sulfur</keyword>
<dbReference type="GO" id="GO:0008203">
    <property type="term" value="P:cholesterol metabolic process"/>
    <property type="evidence" value="ECO:0007669"/>
    <property type="project" value="InterPro"/>
</dbReference>